<dbReference type="InParanoid" id="H0EIZ8"/>
<accession>H0EIZ8</accession>
<comment type="caution">
    <text evidence="1">The sequence shown here is derived from an EMBL/GenBank/DDBJ whole genome shotgun (WGS) entry which is preliminary data.</text>
</comment>
<dbReference type="AlphaFoldDB" id="H0EIZ8"/>
<keyword evidence="2" id="KW-1185">Reference proteome</keyword>
<reference evidence="1 2" key="1">
    <citation type="journal article" date="2012" name="Eukaryot. Cell">
        <title>Genome sequence of the fungus Glarea lozoyensis: the first genome sequence of a species from the Helotiaceae family.</title>
        <authorList>
            <person name="Youssar L."/>
            <person name="Gruening B.A."/>
            <person name="Erxleben A."/>
            <person name="Guenther S."/>
            <person name="Huettel W."/>
        </authorList>
    </citation>
    <scope>NUCLEOTIDE SEQUENCE [LARGE SCALE GENOMIC DNA]</scope>
    <source>
        <strain evidence="2">ATCC 74030 / MF5533</strain>
    </source>
</reference>
<evidence type="ECO:0000313" key="2">
    <source>
        <dbReference type="Proteomes" id="UP000005446"/>
    </source>
</evidence>
<dbReference type="HOGENOM" id="CLU_1970787_0_0_1"/>
<sequence length="127" mass="14939">MEFTDDFTIKLPAELEIMLFEALIAVIGPRRVPVWPKSKGCIVPVVFHINKESREIAMKQYSRFTFDSLLPFLTMGDDLAEPYDQPDLWLRNDHLINRIQHLTLPQWALEAEFPDQWSGPDHPYDWK</sequence>
<dbReference type="OrthoDB" id="3540486at2759"/>
<gene>
    <name evidence="1" type="ORF">M7I_2520</name>
</gene>
<proteinExistence type="predicted"/>
<dbReference type="EMBL" id="AGUE01000053">
    <property type="protein sequence ID" value="EHL01431.1"/>
    <property type="molecule type" value="Genomic_DNA"/>
</dbReference>
<evidence type="ECO:0000313" key="1">
    <source>
        <dbReference type="EMBL" id="EHL01431.1"/>
    </source>
</evidence>
<organism evidence="1 2">
    <name type="scientific">Glarea lozoyensis (strain ATCC 74030 / MF5533)</name>
    <dbReference type="NCBI Taxonomy" id="1104152"/>
    <lineage>
        <taxon>Eukaryota</taxon>
        <taxon>Fungi</taxon>
        <taxon>Dikarya</taxon>
        <taxon>Ascomycota</taxon>
        <taxon>Pezizomycotina</taxon>
        <taxon>Leotiomycetes</taxon>
        <taxon>Helotiales</taxon>
        <taxon>Helotiaceae</taxon>
        <taxon>Glarea</taxon>
    </lineage>
</organism>
<protein>
    <submittedName>
        <fullName evidence="1">Uncharacterized protein</fullName>
    </submittedName>
</protein>
<name>H0EIZ8_GLAL7</name>
<dbReference type="Proteomes" id="UP000005446">
    <property type="component" value="Unassembled WGS sequence"/>
</dbReference>